<dbReference type="InterPro" id="IPR045851">
    <property type="entry name" value="AMP-bd_C_sf"/>
</dbReference>
<sequence>MFINFLNSFLISVGRYPDKPAIIFQDITISYKELHQRSNDFAQSISDLGNHTPIIPLFMERDADTIIAILAILKLGKVFLPISPITPCARIKFIFEDSRATVVISNIPDKLSSIIDPKINILVPSTIKKTNQDVPLYSANSNDLAYLMYTSGSTGNPKGVLIEHGSMMNLFSSLIAEIKVTESDQFLALTDYTFDISLIELLMPLLCGATILLTEQGTVADGVKIKYYLKNNIINVIQATPLTWEILLKQGWKNEGHIKILVGGEKFRTQLADHLDYMQGNVWNMYGPTETTMWSMCYLVNKPLTSESVPLGKTLNNTFIEILDDQLNRVAPGSQGELYIGGDGLARGYLNNQLLTQEKFIYHPKTNMRLYKTGDLVIADEDSLYYVGRSDDQLKFGGIRIEAGEIENVIEQEPFVKRAVVKVHETEGYYKTLAAYIEVDEEQIFSNSIHSPGFDVSHFLKNIYDETYSHANEFEHGIINNCGWQSSFTGQLFNVEELNESYHFIRKIIEQSDLTDVLEVGCGTGSLLLEYIDKAQACTVVEISSQALKYVESRLNKQQLLKTIFKNESILNVHNHHKYSCIIVNSVIQYLPSIHSLVTAITQLVQASTRSATIIIGDVRSLELMDVYLLERIRRNSATAEKQPIDLNGFYYKSRDAEIVLSPKFFYALQANIKDITHVDISVKHGTHDNELNYFRYDVILHINKPVEYLTPISFSYDPTLNIKKIKQLVDSNPTKPIIIDSIPNAAIQKLIQLIDLEIPQHVSIDSSNEQFENNKNSLNLVLTELDFENNSHDQFVLYDEIKPTTSLAVHLYPKHGPLVRCFTKTEYNHYRCYCREPFNPWLQKFCFDHIKLKVSQHVVSWVNPSVYVWIEKWPLTVNSKLDKKKLQLPITRNDASSSEPNILEQLQGMWRNITGDNALINKEFWVHGVSSLCMYFFLATINETFLVSINYHEFREYNTMDKLASYIERVLELSQS</sequence>
<dbReference type="GO" id="GO:0044550">
    <property type="term" value="P:secondary metabolite biosynthetic process"/>
    <property type="evidence" value="ECO:0007669"/>
    <property type="project" value="TreeGrafter"/>
</dbReference>
<dbReference type="InterPro" id="IPR000873">
    <property type="entry name" value="AMP-dep_synth/lig_dom"/>
</dbReference>
<dbReference type="GO" id="GO:0009312">
    <property type="term" value="P:oligosaccharide biosynthetic process"/>
    <property type="evidence" value="ECO:0007669"/>
    <property type="project" value="InterPro"/>
</dbReference>
<evidence type="ECO:0000313" key="2">
    <source>
        <dbReference type="EMBL" id="BCA95591.1"/>
    </source>
</evidence>
<dbReference type="PRINTS" id="PR00154">
    <property type="entry name" value="AMPBINDING"/>
</dbReference>
<dbReference type="CDD" id="cd02440">
    <property type="entry name" value="AdoMet_MTases"/>
    <property type="match status" value="1"/>
</dbReference>
<accession>A0A6F8T557</accession>
<dbReference type="PROSITE" id="PS00455">
    <property type="entry name" value="AMP_BINDING"/>
    <property type="match status" value="1"/>
</dbReference>
<organism evidence="2 3">
    <name type="scientific">Legionella antarctica</name>
    <dbReference type="NCBI Taxonomy" id="2708020"/>
    <lineage>
        <taxon>Bacteria</taxon>
        <taxon>Pseudomonadati</taxon>
        <taxon>Pseudomonadota</taxon>
        <taxon>Gammaproteobacteria</taxon>
        <taxon>Legionellales</taxon>
        <taxon>Legionellaceae</taxon>
        <taxon>Legionella</taxon>
    </lineage>
</organism>
<dbReference type="EMBL" id="AP022839">
    <property type="protein sequence ID" value="BCA95591.1"/>
    <property type="molecule type" value="Genomic_DNA"/>
</dbReference>
<dbReference type="KEGG" id="lant:TUM19329_19520"/>
<keyword evidence="3" id="KW-1185">Reference proteome</keyword>
<dbReference type="GO" id="GO:0031177">
    <property type="term" value="F:phosphopantetheine binding"/>
    <property type="evidence" value="ECO:0007669"/>
    <property type="project" value="TreeGrafter"/>
</dbReference>
<dbReference type="InterPro" id="IPR020459">
    <property type="entry name" value="AMP-binding"/>
</dbReference>
<reference evidence="2" key="1">
    <citation type="journal article" date="2020" name="Microbiol. Resour. Announc.">
        <title>Complete Genome Sequence of Novel Psychrotolerant Legionella Strain TUM19329, Isolated from Antarctic Lake Sediment.</title>
        <authorList>
            <person name="Shimada S."/>
            <person name="Nakai R."/>
            <person name="Aoki K."/>
            <person name="Shimoeda N."/>
            <person name="Ohno G."/>
            <person name="Miyazaki Y."/>
            <person name="Kudoh S."/>
            <person name="Imura S."/>
            <person name="Watanabe K."/>
            <person name="Ishii Y."/>
            <person name="Tateda K."/>
        </authorList>
    </citation>
    <scope>NUCLEOTIDE SEQUENCE [LARGE SCALE GENOMIC DNA]</scope>
    <source>
        <strain evidence="2">TUM19329</strain>
    </source>
</reference>
<protein>
    <recommendedName>
        <fullName evidence="1">AMP-dependent synthetase/ligase domain-containing protein</fullName>
    </recommendedName>
</protein>
<dbReference type="SUPFAM" id="SSF56801">
    <property type="entry name" value="Acetyl-CoA synthetase-like"/>
    <property type="match status" value="1"/>
</dbReference>
<dbReference type="Gene3D" id="2.30.38.10">
    <property type="entry name" value="Luciferase, Domain 3"/>
    <property type="match status" value="1"/>
</dbReference>
<proteinExistence type="predicted"/>
<dbReference type="InterPro" id="IPR010071">
    <property type="entry name" value="AA_adenyl_dom"/>
</dbReference>
<dbReference type="GO" id="GO:0043041">
    <property type="term" value="P:amino acid activation for nonribosomal peptide biosynthetic process"/>
    <property type="evidence" value="ECO:0007669"/>
    <property type="project" value="TreeGrafter"/>
</dbReference>
<dbReference type="InterPro" id="IPR008715">
    <property type="entry name" value="SAM-MeTfrase_NodS-like"/>
</dbReference>
<dbReference type="PANTHER" id="PTHR45527">
    <property type="entry name" value="NONRIBOSOMAL PEPTIDE SYNTHETASE"/>
    <property type="match status" value="1"/>
</dbReference>
<dbReference type="InterPro" id="IPR020845">
    <property type="entry name" value="AMP-binding_CS"/>
</dbReference>
<dbReference type="RefSeq" id="WP_173237158.1">
    <property type="nucleotide sequence ID" value="NZ_AP022839.1"/>
</dbReference>
<evidence type="ECO:0000259" key="1">
    <source>
        <dbReference type="Pfam" id="PF00501"/>
    </source>
</evidence>
<dbReference type="Gene3D" id="3.40.50.980">
    <property type="match status" value="2"/>
</dbReference>
<dbReference type="InterPro" id="IPR029063">
    <property type="entry name" value="SAM-dependent_MTases_sf"/>
</dbReference>
<dbReference type="AlphaFoldDB" id="A0A6F8T557"/>
<dbReference type="SUPFAM" id="SSF53335">
    <property type="entry name" value="S-adenosyl-L-methionine-dependent methyltransferases"/>
    <property type="match status" value="1"/>
</dbReference>
<evidence type="ECO:0000313" key="3">
    <source>
        <dbReference type="Proteomes" id="UP000502894"/>
    </source>
</evidence>
<dbReference type="Pfam" id="PF05401">
    <property type="entry name" value="NodS"/>
    <property type="match status" value="1"/>
</dbReference>
<gene>
    <name evidence="2" type="ORF">TUM19329_19520</name>
</gene>
<name>A0A6F8T557_9GAMM</name>
<dbReference type="GO" id="GO:0008757">
    <property type="term" value="F:S-adenosylmethionine-dependent methyltransferase activity"/>
    <property type="evidence" value="ECO:0007669"/>
    <property type="project" value="InterPro"/>
</dbReference>
<dbReference type="NCBIfam" id="TIGR01733">
    <property type="entry name" value="AA-adenyl-dom"/>
    <property type="match status" value="1"/>
</dbReference>
<dbReference type="PANTHER" id="PTHR45527:SF1">
    <property type="entry name" value="FATTY ACID SYNTHASE"/>
    <property type="match status" value="1"/>
</dbReference>
<dbReference type="Gene3D" id="3.40.50.150">
    <property type="entry name" value="Vaccinia Virus protein VP39"/>
    <property type="match status" value="1"/>
</dbReference>
<dbReference type="Proteomes" id="UP000502894">
    <property type="component" value="Chromosome"/>
</dbReference>
<dbReference type="Pfam" id="PF00501">
    <property type="entry name" value="AMP-binding"/>
    <property type="match status" value="1"/>
</dbReference>
<feature type="domain" description="AMP-dependent synthetase/ligase" evidence="1">
    <location>
        <begin position="13"/>
        <end position="350"/>
    </location>
</feature>
<dbReference type="GO" id="GO:0005737">
    <property type="term" value="C:cytoplasm"/>
    <property type="evidence" value="ECO:0007669"/>
    <property type="project" value="TreeGrafter"/>
</dbReference>
<dbReference type="Gene3D" id="3.30.300.30">
    <property type="match status" value="2"/>
</dbReference>